<dbReference type="SMART" id="SM00280">
    <property type="entry name" value="KAZAL"/>
    <property type="match status" value="2"/>
</dbReference>
<feature type="region of interest" description="Disordered" evidence="1">
    <location>
        <begin position="706"/>
        <end position="731"/>
    </location>
</feature>
<keyword evidence="5" id="KW-1185">Reference proteome</keyword>
<dbReference type="OrthoDB" id="10037294at2759"/>
<evidence type="ECO:0000256" key="1">
    <source>
        <dbReference type="SAM" id="MobiDB-lite"/>
    </source>
</evidence>
<evidence type="ECO:0000256" key="2">
    <source>
        <dbReference type="SAM" id="Phobius"/>
    </source>
</evidence>
<feature type="compositionally biased region" description="Low complexity" evidence="1">
    <location>
        <begin position="595"/>
        <end position="604"/>
    </location>
</feature>
<gene>
    <name evidence="4" type="ORF">PTSG_12390</name>
</gene>
<dbReference type="InParanoid" id="F2UDJ7"/>
<keyword evidence="2" id="KW-0472">Membrane</keyword>
<feature type="transmembrane region" description="Helical" evidence="2">
    <location>
        <begin position="629"/>
        <end position="649"/>
    </location>
</feature>
<reference evidence="4" key="1">
    <citation type="submission" date="2009-08" db="EMBL/GenBank/DDBJ databases">
        <title>Annotation of Salpingoeca rosetta.</title>
        <authorList>
            <consortium name="The Broad Institute Genome Sequencing Platform"/>
            <person name="Russ C."/>
            <person name="Cuomo C."/>
            <person name="Burger G."/>
            <person name="Gray M.W."/>
            <person name="Holland P.W.H."/>
            <person name="King N."/>
            <person name="Lang F.B.F."/>
            <person name="Roger A.J."/>
            <person name="Ruiz-Trillo I."/>
            <person name="Young S.K."/>
            <person name="Zeng Q."/>
            <person name="Gargeya S."/>
            <person name="Alvarado L."/>
            <person name="Berlin A."/>
            <person name="Chapman S.B."/>
            <person name="Chen Z."/>
            <person name="Freedman E."/>
            <person name="Gellesch M."/>
            <person name="Goldberg J."/>
            <person name="Griggs A."/>
            <person name="Gujja S."/>
            <person name="Heilman E."/>
            <person name="Heiman D."/>
            <person name="Howarth C."/>
            <person name="Mehta T."/>
            <person name="Neiman D."/>
            <person name="Pearson M."/>
            <person name="Roberts A."/>
            <person name="Saif S."/>
            <person name="Shea T."/>
            <person name="Shenoy N."/>
            <person name="Sisk P."/>
            <person name="Stolte C."/>
            <person name="Sykes S."/>
            <person name="White J."/>
            <person name="Yandava C."/>
            <person name="Haas B."/>
            <person name="Nusbaum C."/>
            <person name="Birren B."/>
        </authorList>
    </citation>
    <scope>NUCLEOTIDE SEQUENCE [LARGE SCALE GENOMIC DNA]</scope>
    <source>
        <strain evidence="4">ATCC 50818</strain>
    </source>
</reference>
<feature type="domain" description="Kazal-like" evidence="3">
    <location>
        <begin position="312"/>
        <end position="355"/>
    </location>
</feature>
<dbReference type="InterPro" id="IPR002350">
    <property type="entry name" value="Kazal_dom"/>
</dbReference>
<sequence length="731" mass="77611">MGRLPETEGYCYVDVPVDANNMYGSDRYGFDVRGYDAYGFDENGLDERGCGTGSGAPLYMRDVYRVQRGVYERIQNRTYQPPTRTCRPLQPLPTWWRNINWMRRGDEYQNMIDAYESTVEDANDTMSGQTYRSEYARRPQSYALQDLCFDAGEYVPRPSDDVPGDSYQCPPGVVAYACLRDPCEDATCPGDPTATCRANTCGGCRAEFYVGNGTRAQCHRPCASAYTCDYNPCAQATCEAHPDAVCEFNPCYGCNAVWVNATTGESVECEVEPDPCVSYGESFVCGVDGQTYDNVCYARSAGVEVAYGGVCVSCEERCPEYGAMEACGEDGTTYPSVCHARCANVKVVYPGECQPTPSTCEEVNSLRASDEVRQSVCNSQAACLPTAYRDTDNRCFWNTETRKCSCQPSDMVCVASKPKCVGCCNNDLRDCLRLGESTVTACWNTYLTCEGECGTQFGATDNADNSITDDVRFSIGLPASQSGQLDAEQLAEAISLALGIPNLLPSNVTIRGTGSARRRRASDGVQLEVGVTTGDGNTTGSAVENAVTDGSMAQQVAQQTGSADLDDLVLVGSVAVGGGGGAQVTTTAGGGSGSTGPAPTNPGSTVSATTTNGLGDDAGSGSNSISGGAIGGIVAGVLIVVGAVLAVVFQRGGLVRPQSRVHSAEHLAVNHPQYRARSPIPQPSAVRMDVQPIIVPAEAEFAKPAMSESTQVTDCSVDSNEELDLENVADE</sequence>
<dbReference type="eggNOG" id="ENOG502SERZ">
    <property type="taxonomic scope" value="Eukaryota"/>
</dbReference>
<evidence type="ECO:0000313" key="5">
    <source>
        <dbReference type="Proteomes" id="UP000007799"/>
    </source>
</evidence>
<organism evidence="5">
    <name type="scientific">Salpingoeca rosetta (strain ATCC 50818 / BSB-021)</name>
    <dbReference type="NCBI Taxonomy" id="946362"/>
    <lineage>
        <taxon>Eukaryota</taxon>
        <taxon>Choanoflagellata</taxon>
        <taxon>Craspedida</taxon>
        <taxon>Salpingoecidae</taxon>
        <taxon>Salpingoeca</taxon>
    </lineage>
</organism>
<dbReference type="InterPro" id="IPR036058">
    <property type="entry name" value="Kazal_dom_sf"/>
</dbReference>
<dbReference type="KEGG" id="sre:PTSG_12390"/>
<dbReference type="STRING" id="946362.F2UDJ7"/>
<feature type="compositionally biased region" description="Acidic residues" evidence="1">
    <location>
        <begin position="719"/>
        <end position="731"/>
    </location>
</feature>
<dbReference type="SUPFAM" id="SSF100895">
    <property type="entry name" value="Kazal-type serine protease inhibitors"/>
    <property type="match status" value="2"/>
</dbReference>
<keyword evidence="2" id="KW-0812">Transmembrane</keyword>
<dbReference type="RefSeq" id="XP_004992949.1">
    <property type="nucleotide sequence ID" value="XM_004992892.1"/>
</dbReference>
<keyword evidence="2" id="KW-1133">Transmembrane helix</keyword>
<dbReference type="CDD" id="cd00104">
    <property type="entry name" value="KAZAL_FS"/>
    <property type="match status" value="2"/>
</dbReference>
<evidence type="ECO:0000259" key="3">
    <source>
        <dbReference type="PROSITE" id="PS51465"/>
    </source>
</evidence>
<accession>F2UDJ7</accession>
<proteinExistence type="predicted"/>
<feature type="compositionally biased region" description="Gly residues" evidence="1">
    <location>
        <begin position="585"/>
        <end position="594"/>
    </location>
</feature>
<dbReference type="EMBL" id="GL832969">
    <property type="protein sequence ID" value="EGD74692.1"/>
    <property type="molecule type" value="Genomic_DNA"/>
</dbReference>
<dbReference type="Proteomes" id="UP000007799">
    <property type="component" value="Unassembled WGS sequence"/>
</dbReference>
<name>F2UDJ7_SALR5</name>
<dbReference type="AlphaFoldDB" id="F2UDJ7"/>
<feature type="compositionally biased region" description="Polar residues" evidence="1">
    <location>
        <begin position="707"/>
        <end position="718"/>
    </location>
</feature>
<dbReference type="Gene3D" id="3.30.60.30">
    <property type="match status" value="2"/>
</dbReference>
<dbReference type="GeneID" id="16073522"/>
<dbReference type="PROSITE" id="PS51465">
    <property type="entry name" value="KAZAL_2"/>
    <property type="match status" value="1"/>
</dbReference>
<dbReference type="Pfam" id="PF07648">
    <property type="entry name" value="Kazal_2"/>
    <property type="match status" value="2"/>
</dbReference>
<protein>
    <recommendedName>
        <fullName evidence="3">Kazal-like domain-containing protein</fullName>
    </recommendedName>
</protein>
<feature type="region of interest" description="Disordered" evidence="1">
    <location>
        <begin position="585"/>
        <end position="615"/>
    </location>
</feature>
<evidence type="ECO:0000313" key="4">
    <source>
        <dbReference type="EMBL" id="EGD74692.1"/>
    </source>
</evidence>